<gene>
    <name evidence="1" type="ORF">MENTE1834_LOCUS15750</name>
</gene>
<proteinExistence type="predicted"/>
<evidence type="ECO:0000313" key="2">
    <source>
        <dbReference type="Proteomes" id="UP001497535"/>
    </source>
</evidence>
<organism evidence="1 2">
    <name type="scientific">Meloidogyne enterolobii</name>
    <name type="common">Root-knot nematode worm</name>
    <name type="synonym">Meloidogyne mayaguensis</name>
    <dbReference type="NCBI Taxonomy" id="390850"/>
    <lineage>
        <taxon>Eukaryota</taxon>
        <taxon>Metazoa</taxon>
        <taxon>Ecdysozoa</taxon>
        <taxon>Nematoda</taxon>
        <taxon>Chromadorea</taxon>
        <taxon>Rhabditida</taxon>
        <taxon>Tylenchina</taxon>
        <taxon>Tylenchomorpha</taxon>
        <taxon>Tylenchoidea</taxon>
        <taxon>Meloidogynidae</taxon>
        <taxon>Meloidogyninae</taxon>
        <taxon>Meloidogyne</taxon>
    </lineage>
</organism>
<accession>A0ACB0YRP3</accession>
<comment type="caution">
    <text evidence="1">The sequence shown here is derived from an EMBL/GenBank/DDBJ whole genome shotgun (WGS) entry which is preliminary data.</text>
</comment>
<dbReference type="Proteomes" id="UP001497535">
    <property type="component" value="Unassembled WGS sequence"/>
</dbReference>
<protein>
    <submittedName>
        <fullName evidence="1">Uncharacterized protein</fullName>
    </submittedName>
</protein>
<dbReference type="EMBL" id="CAVMJV010000017">
    <property type="protein sequence ID" value="CAK5059583.1"/>
    <property type="molecule type" value="Genomic_DNA"/>
</dbReference>
<evidence type="ECO:0000313" key="1">
    <source>
        <dbReference type="EMBL" id="CAK5059583.1"/>
    </source>
</evidence>
<sequence length="66" mass="7863">MILKRNEKIERIDRKKIFGKNERKNNFLSEGGEGGKKGQKSVFFCASREKFIFFVLFILCIFSFFF</sequence>
<keyword evidence="2" id="KW-1185">Reference proteome</keyword>
<name>A0ACB0YRP3_MELEN</name>
<reference evidence="1" key="1">
    <citation type="submission" date="2023-11" db="EMBL/GenBank/DDBJ databases">
        <authorList>
            <person name="Poullet M."/>
        </authorList>
    </citation>
    <scope>NUCLEOTIDE SEQUENCE</scope>
    <source>
        <strain evidence="1">E1834</strain>
    </source>
</reference>